<dbReference type="OrthoDB" id="1930760at2759"/>
<comment type="caution">
    <text evidence="2">The sequence shown here is derived from an EMBL/GenBank/DDBJ whole genome shotgun (WGS) entry which is preliminary data.</text>
</comment>
<dbReference type="Pfam" id="PF01323">
    <property type="entry name" value="DSBA"/>
    <property type="match status" value="1"/>
</dbReference>
<dbReference type="SUPFAM" id="SSF52833">
    <property type="entry name" value="Thioredoxin-like"/>
    <property type="match status" value="1"/>
</dbReference>
<gene>
    <name evidence="2" type="ORF">HXX76_008468</name>
</gene>
<dbReference type="Gene3D" id="3.40.30.10">
    <property type="entry name" value="Glutaredoxin"/>
    <property type="match status" value="1"/>
</dbReference>
<evidence type="ECO:0000313" key="3">
    <source>
        <dbReference type="Proteomes" id="UP000650467"/>
    </source>
</evidence>
<dbReference type="EMBL" id="JAEHOC010000019">
    <property type="protein sequence ID" value="KAG2433410.1"/>
    <property type="molecule type" value="Genomic_DNA"/>
</dbReference>
<protein>
    <recommendedName>
        <fullName evidence="1">DSBA-like thioredoxin domain-containing protein</fullName>
    </recommendedName>
</protein>
<dbReference type="AlphaFoldDB" id="A0A835T6K1"/>
<dbReference type="PANTHER" id="PTHR13887">
    <property type="entry name" value="GLUTATHIONE S-TRANSFERASE KAPPA"/>
    <property type="match status" value="1"/>
</dbReference>
<evidence type="ECO:0000313" key="2">
    <source>
        <dbReference type="EMBL" id="KAG2433410.1"/>
    </source>
</evidence>
<dbReference type="Proteomes" id="UP000650467">
    <property type="component" value="Unassembled WGS sequence"/>
</dbReference>
<accession>A0A835T6K1</accession>
<reference evidence="2" key="1">
    <citation type="journal article" date="2020" name="bioRxiv">
        <title>Comparative genomics of Chlamydomonas.</title>
        <authorList>
            <person name="Craig R.J."/>
            <person name="Hasan A.R."/>
            <person name="Ness R.W."/>
            <person name="Keightley P.D."/>
        </authorList>
    </citation>
    <scope>NUCLEOTIDE SEQUENCE</scope>
    <source>
        <strain evidence="2">SAG 7.73</strain>
    </source>
</reference>
<name>A0A835T6K1_CHLIN</name>
<feature type="domain" description="DSBA-like thioredoxin" evidence="1">
    <location>
        <begin position="31"/>
        <end position="234"/>
    </location>
</feature>
<organism evidence="2 3">
    <name type="scientific">Chlamydomonas incerta</name>
    <dbReference type="NCBI Taxonomy" id="51695"/>
    <lineage>
        <taxon>Eukaryota</taxon>
        <taxon>Viridiplantae</taxon>
        <taxon>Chlorophyta</taxon>
        <taxon>core chlorophytes</taxon>
        <taxon>Chlorophyceae</taxon>
        <taxon>CS clade</taxon>
        <taxon>Chlamydomonadales</taxon>
        <taxon>Chlamydomonadaceae</taxon>
        <taxon>Chlamydomonas</taxon>
    </lineage>
</organism>
<dbReference type="PANTHER" id="PTHR13887:SF46">
    <property type="entry name" value="DSBA-LIKE THIOREDOXIN DOMAIN-CONTAINING PROTEIN"/>
    <property type="match status" value="1"/>
</dbReference>
<proteinExistence type="predicted"/>
<dbReference type="GO" id="GO:0016491">
    <property type="term" value="F:oxidoreductase activity"/>
    <property type="evidence" value="ECO:0007669"/>
    <property type="project" value="InterPro"/>
</dbReference>
<dbReference type="InterPro" id="IPR036249">
    <property type="entry name" value="Thioredoxin-like_sf"/>
</dbReference>
<dbReference type="InterPro" id="IPR001853">
    <property type="entry name" value="DSBA-like_thioredoxin_dom"/>
</dbReference>
<evidence type="ECO:0000259" key="1">
    <source>
        <dbReference type="Pfam" id="PF01323"/>
    </source>
</evidence>
<sequence>MMLSLAEALQRGAANPKSPQVAGPRRVPPVTVHVFSDPACPWCHIGAKRLQRAVRQYKRRYGQAAPLKLAWNPLLVDSDVSAAGEEVESYAARRWGLQSSAEWRARLSRSGLPEGAAFADWRTVPNTLLAAELVAIATDQGLADQAVDLLFTRTYEEGANISLLGELLDIGEALGMQRQELRRELTRSDSQVRAAVMERDAAAKQRLKINAIPHYIVCAGPNSRTKYSLNGAHQTSDLLGAMERVAMEEVQAAGADATAAARAAGAQSGYGAALIKAAGGKQAGSTALVY</sequence>
<keyword evidence="3" id="KW-1185">Reference proteome</keyword>